<evidence type="ECO:0000256" key="1">
    <source>
        <dbReference type="ARBA" id="ARBA00004123"/>
    </source>
</evidence>
<dbReference type="Gene3D" id="1.10.150.910">
    <property type="match status" value="1"/>
</dbReference>
<dbReference type="InterPro" id="IPR050358">
    <property type="entry name" value="RSE1/DDB1/CFT1"/>
</dbReference>
<protein>
    <recommendedName>
        <fullName evidence="9">DNA damage-binding protein 1</fullName>
    </recommendedName>
</protein>
<feature type="domain" description="RSE1/DDB1/CPSF1 second beta-propeller" evidence="6">
    <location>
        <begin position="516"/>
        <end position="914"/>
    </location>
</feature>
<name>A0A2U1IVY8_SMIAN</name>
<keyword evidence="8" id="KW-1185">Reference proteome</keyword>
<feature type="compositionally biased region" description="Low complexity" evidence="3">
    <location>
        <begin position="763"/>
        <end position="772"/>
    </location>
</feature>
<feature type="region of interest" description="Disordered" evidence="3">
    <location>
        <begin position="1405"/>
        <end position="1426"/>
    </location>
</feature>
<dbReference type="PANTHER" id="PTHR10644">
    <property type="entry name" value="DNA REPAIR/RNA PROCESSING CPSF FAMILY"/>
    <property type="match status" value="1"/>
</dbReference>
<evidence type="ECO:0000259" key="6">
    <source>
        <dbReference type="Pfam" id="PF23726"/>
    </source>
</evidence>
<dbReference type="InterPro" id="IPR018846">
    <property type="entry name" value="Beta-prop_RSE1/DDB1/CPSF1_1st"/>
</dbReference>
<feature type="region of interest" description="Disordered" evidence="3">
    <location>
        <begin position="1054"/>
        <end position="1074"/>
    </location>
</feature>
<feature type="domain" description="RSE1/DDB1/CPSF1 C-terminal" evidence="4">
    <location>
        <begin position="1418"/>
        <end position="1508"/>
    </location>
</feature>
<sequence>MTDKALQYQLIATAHKPTSVYASISGNFIHPNHVSLIVAKCNRLETYNLRGNGLELLGEHIIHGRVIAINKLRTKNSGRDHLVVLTEKRQFSVWSWNVEHGYLEVEFSGEIEGKSERPLETGSMLTVDPFGRCIAILGFQGIIHLLCISDNFSASGSTIAKQNISKLKNPYKIIKLGKSDGKGREKELTSKEISQAVECRVEELKVLDMLFLEESRFPVLSILYEDSIMIKHIKTYRVNISKSYPNSGHLKAKLENHWNYRNIHHSCNFIVSDNSGGLVAIGNDLAVYIDDSGNNSGNVRKKESSSIVLNCSQISTATWINNDSNIANMLSMSKKPYNPNENFTREKLLVGDEDGILWLLIIEKNKEDSAIKMFVEKLGDIPVPRSLSYIQSGILFVGSHYSDSRLVKLHNLFGLYNTDPWSKLGNSNSATSSLVETLQVMSNLGPITDMCMIQDSPKNTHNIFKPRTVKQNFSVDDRKYELAKDSGQKGNERLVTCSGGRSKPSLRVIRNGIGIKVRVSVDMACVCGIWSVAAHGRNSSNNNSSVVLVMSLPNYTSIFELVDSGKNSENSLEFNEIQPEANLNSGWIFNSKTIWVGNTGNNTEIIQVTDQGINVIKGSDYSLIDSWTLSSNSGQIGTDFNTNGETNTKFSITFASGYKEHLVVSLRGGIIIYFQVCYDDNNNLRLVEVNKLTLNAEISCIDLNKVPKTEDERHLDNHQQLPLLAVGTWGSSKVVLYELPAFEQIDKLEVFQGQDNERDIPESDSNQNSQNDTSHTKEKNNVEKNHHSSQSLNNIYTLSSENLCLVRSVLFTRLENQTFILVGLSNGRLVYCPLLHSEKSNHVSTNHSKMWKLDHQFVKSMSLGTYPIGLTPFKINSRQHVFISSDKPAIMYSFGSKPLFSHVNTKDVLYCCSLIPDSGNFINSKFGEGLSKSICITDNNYVTIANVEQVQKLHVDTIPLNPWEMSYKIAHHQSEQVVALCSIALLPTEENSKQKAINQESNTTNVIQEEGIFSVLDDLTFETLARVKFSPYELPESVASVRLTMLPRSHVSQAKSNLEGHKNTKNDNSFNSTDINQKTNSVDVIAVGTAITLPNDDDALSGFIYLYTYDRLRRHLTEIFKIKTKGAVYSIAPYKGMLLAAINNKVVLYAWRAPSSDSLKQPSTIKSRSMNSVLDINLEILSIEPTHVVSLHLAVPASSNNYALSINETQEILENPNSDFLGVGDLMTGVSVIQHKSNLVSGNINGASGTKMSLHSNDVDNNINDLESDESKLNEQMDNSNSSLTSSFSKGIKRKNSGASYTKIQHRIEEVDRETFNNWVTSLACLESEPDSLGTLQVNPFNTKLEVDQRSGKKNFMDKKTPSLRFLVGENGLNLYSLSYGATMLHEISEKLSTLSISNLTTTDSLQPSTSLDKIQEPKSSHQDEPNAVKLQLTGRYHLGDLANVIVPGSLVMQNSMSEVSVASPNLLIGTISGAVHVCVDILNYKLGRVLDRLQTNMAVLGPSSFCGYTVYSHKYSSNLEFYSSFRKPKGTNTSGVEDVVGDFFKSPQFAMNHVKYRTFLNLQKIHRPFGFIDGDLVMLFLDYPYSLQKNIFNGGYRFDNILESDEMLSEEDSSNRYAKLFTQNLYTTPEEKLSGYAISEVSDIEKTENISLEELIKNLEAISRVL</sequence>
<evidence type="ECO:0000313" key="8">
    <source>
        <dbReference type="Proteomes" id="UP000245591"/>
    </source>
</evidence>
<comment type="caution">
    <text evidence="7">The sequence shown here is derived from an EMBL/GenBank/DDBJ whole genome shotgun (WGS) entry which is preliminary data.</text>
</comment>
<accession>A0A2U1IVY8</accession>
<feature type="compositionally biased region" description="Low complexity" evidence="3">
    <location>
        <begin position="1280"/>
        <end position="1289"/>
    </location>
</feature>
<comment type="subcellular location">
    <subcellularLocation>
        <location evidence="1">Nucleus</location>
    </subcellularLocation>
</comment>
<keyword evidence="2" id="KW-0539">Nucleus</keyword>
<evidence type="ECO:0000256" key="2">
    <source>
        <dbReference type="ARBA" id="ARBA00023242"/>
    </source>
</evidence>
<evidence type="ECO:0008006" key="9">
    <source>
        <dbReference type="Google" id="ProtNLM"/>
    </source>
</evidence>
<dbReference type="Gene3D" id="2.130.10.10">
    <property type="entry name" value="YVTN repeat-like/Quinoprotein amine dehydrogenase"/>
    <property type="match status" value="2"/>
</dbReference>
<evidence type="ECO:0000259" key="5">
    <source>
        <dbReference type="Pfam" id="PF10433"/>
    </source>
</evidence>
<feature type="domain" description="RSE1/DDB1/CPSF1 first beta-propeller" evidence="5">
    <location>
        <begin position="19"/>
        <end position="428"/>
    </location>
</feature>
<reference evidence="7 8" key="1">
    <citation type="journal article" date="2018" name="MBio">
        <title>Comparative Genomics Reveals the Core Gene Toolbox for the Fungus-Insect Symbiosis.</title>
        <authorList>
            <person name="Wang Y."/>
            <person name="Stata M."/>
            <person name="Wang W."/>
            <person name="Stajich J.E."/>
            <person name="White M.M."/>
            <person name="Moncalvo J.M."/>
        </authorList>
    </citation>
    <scope>NUCLEOTIDE SEQUENCE [LARGE SCALE GENOMIC DNA]</scope>
    <source>
        <strain evidence="7 8">AUS-126-30</strain>
    </source>
</reference>
<evidence type="ECO:0000259" key="4">
    <source>
        <dbReference type="Pfam" id="PF03178"/>
    </source>
</evidence>
<evidence type="ECO:0000256" key="3">
    <source>
        <dbReference type="SAM" id="MobiDB-lite"/>
    </source>
</evidence>
<dbReference type="GO" id="GO:0003676">
    <property type="term" value="F:nucleic acid binding"/>
    <property type="evidence" value="ECO:0007669"/>
    <property type="project" value="InterPro"/>
</dbReference>
<organism evidence="7 8">
    <name type="scientific">Smittium angustum</name>
    <dbReference type="NCBI Taxonomy" id="133377"/>
    <lineage>
        <taxon>Eukaryota</taxon>
        <taxon>Fungi</taxon>
        <taxon>Fungi incertae sedis</taxon>
        <taxon>Zoopagomycota</taxon>
        <taxon>Kickxellomycotina</taxon>
        <taxon>Harpellomycetes</taxon>
        <taxon>Harpellales</taxon>
        <taxon>Legeriomycetaceae</taxon>
        <taxon>Smittium</taxon>
    </lineage>
</organism>
<dbReference type="InterPro" id="IPR015943">
    <property type="entry name" value="WD40/YVTN_repeat-like_dom_sf"/>
</dbReference>
<dbReference type="EMBL" id="MBFU01001053">
    <property type="protein sequence ID" value="PVZ96976.1"/>
    <property type="molecule type" value="Genomic_DNA"/>
</dbReference>
<dbReference type="Pfam" id="PF03178">
    <property type="entry name" value="CPSF_A"/>
    <property type="match status" value="2"/>
</dbReference>
<feature type="region of interest" description="Disordered" evidence="3">
    <location>
        <begin position="1271"/>
        <end position="1291"/>
    </location>
</feature>
<evidence type="ECO:0000313" key="7">
    <source>
        <dbReference type="EMBL" id="PVZ96976.1"/>
    </source>
</evidence>
<dbReference type="Pfam" id="PF10433">
    <property type="entry name" value="Beta-prop_RSE1_1st"/>
    <property type="match status" value="1"/>
</dbReference>
<feature type="domain" description="RSE1/DDB1/CPSF1 C-terminal" evidence="4">
    <location>
        <begin position="1013"/>
        <end position="1152"/>
    </location>
</feature>
<feature type="compositionally biased region" description="Basic and acidic residues" evidence="3">
    <location>
        <begin position="774"/>
        <end position="786"/>
    </location>
</feature>
<dbReference type="InterPro" id="IPR004871">
    <property type="entry name" value="RSE1/DDB1/CPSF1_C"/>
</dbReference>
<dbReference type="GO" id="GO:0005634">
    <property type="term" value="C:nucleus"/>
    <property type="evidence" value="ECO:0007669"/>
    <property type="project" value="UniProtKB-SubCell"/>
</dbReference>
<dbReference type="InterPro" id="IPR058543">
    <property type="entry name" value="Beta-prop_RSE1/DDB1/CPSF1_2nd"/>
</dbReference>
<dbReference type="Proteomes" id="UP000245591">
    <property type="component" value="Unassembled WGS sequence"/>
</dbReference>
<feature type="region of interest" description="Disordered" evidence="3">
    <location>
        <begin position="757"/>
        <end position="788"/>
    </location>
</feature>
<feature type="compositionally biased region" description="Basic and acidic residues" evidence="3">
    <location>
        <begin position="1414"/>
        <end position="1426"/>
    </location>
</feature>
<gene>
    <name evidence="7" type="ORF">BB558_007089</name>
</gene>
<proteinExistence type="predicted"/>
<dbReference type="Pfam" id="PF23726">
    <property type="entry name" value="Beta-prop_RSE1_2nd"/>
    <property type="match status" value="1"/>
</dbReference>